<keyword evidence="4" id="KW-0597">Phosphoprotein</keyword>
<dbReference type="Gene3D" id="3.30.565.10">
    <property type="entry name" value="Histidine kinase-like ATPase, C-terminal domain"/>
    <property type="match status" value="1"/>
</dbReference>
<dbReference type="SUPFAM" id="SSF47384">
    <property type="entry name" value="Homodimeric domain of signal transducing histidine kinase"/>
    <property type="match status" value="1"/>
</dbReference>
<dbReference type="EMBL" id="QSAJ01000005">
    <property type="protein sequence ID" value="RGW55037.1"/>
    <property type="molecule type" value="Genomic_DNA"/>
</dbReference>
<dbReference type="EC" id="2.7.13.3" evidence="3"/>
<keyword evidence="5" id="KW-0808">Transferase</keyword>
<keyword evidence="8" id="KW-0812">Transmembrane</keyword>
<dbReference type="GO" id="GO:0000155">
    <property type="term" value="F:phosphorelay sensor kinase activity"/>
    <property type="evidence" value="ECO:0007669"/>
    <property type="project" value="InterPro"/>
</dbReference>
<gene>
    <name evidence="11" type="ORF">DWV67_03020</name>
</gene>
<dbReference type="InterPro" id="IPR003661">
    <property type="entry name" value="HisK_dim/P_dom"/>
</dbReference>
<dbReference type="CDD" id="cd00075">
    <property type="entry name" value="HATPase"/>
    <property type="match status" value="1"/>
</dbReference>
<evidence type="ECO:0000259" key="10">
    <source>
        <dbReference type="PROSITE" id="PS50885"/>
    </source>
</evidence>
<evidence type="ECO:0000313" key="11">
    <source>
        <dbReference type="EMBL" id="RGW55037.1"/>
    </source>
</evidence>
<proteinExistence type="predicted"/>
<dbReference type="InterPro" id="IPR004358">
    <property type="entry name" value="Sig_transdc_His_kin-like_C"/>
</dbReference>
<dbReference type="InterPro" id="IPR036097">
    <property type="entry name" value="HisK_dim/P_sf"/>
</dbReference>
<feature type="transmembrane region" description="Helical" evidence="8">
    <location>
        <begin position="192"/>
        <end position="212"/>
    </location>
</feature>
<keyword evidence="8" id="KW-0472">Membrane</keyword>
<dbReference type="InterPro" id="IPR005467">
    <property type="entry name" value="His_kinase_dom"/>
</dbReference>
<feature type="domain" description="HAMP" evidence="10">
    <location>
        <begin position="209"/>
        <end position="261"/>
    </location>
</feature>
<dbReference type="GO" id="GO:0004721">
    <property type="term" value="F:phosphoprotein phosphatase activity"/>
    <property type="evidence" value="ECO:0007669"/>
    <property type="project" value="TreeGrafter"/>
</dbReference>
<accession>A0A395XRC9</accession>
<dbReference type="AlphaFoldDB" id="A0A395XRC9"/>
<evidence type="ECO:0000256" key="8">
    <source>
        <dbReference type="SAM" id="Phobius"/>
    </source>
</evidence>
<dbReference type="InterPro" id="IPR036890">
    <property type="entry name" value="HATPase_C_sf"/>
</dbReference>
<dbReference type="InterPro" id="IPR003660">
    <property type="entry name" value="HAMP_dom"/>
</dbReference>
<dbReference type="RefSeq" id="WP_119195778.1">
    <property type="nucleotide sequence ID" value="NZ_JBBNJA010000003.1"/>
</dbReference>
<dbReference type="Gene3D" id="1.10.287.130">
    <property type="match status" value="1"/>
</dbReference>
<dbReference type="PROSITE" id="PS50885">
    <property type="entry name" value="HAMP"/>
    <property type="match status" value="1"/>
</dbReference>
<dbReference type="PROSITE" id="PS50109">
    <property type="entry name" value="HIS_KIN"/>
    <property type="match status" value="1"/>
</dbReference>
<comment type="subcellular location">
    <subcellularLocation>
        <location evidence="2">Membrane</location>
    </subcellularLocation>
</comment>
<evidence type="ECO:0000256" key="3">
    <source>
        <dbReference type="ARBA" id="ARBA00012438"/>
    </source>
</evidence>
<feature type="transmembrane region" description="Helical" evidence="8">
    <location>
        <begin position="26"/>
        <end position="45"/>
    </location>
</feature>
<dbReference type="GO" id="GO:0005886">
    <property type="term" value="C:plasma membrane"/>
    <property type="evidence" value="ECO:0007669"/>
    <property type="project" value="TreeGrafter"/>
</dbReference>
<keyword evidence="6 11" id="KW-0418">Kinase</keyword>
<dbReference type="InterPro" id="IPR050351">
    <property type="entry name" value="BphY/WalK/GraS-like"/>
</dbReference>
<evidence type="ECO:0000259" key="9">
    <source>
        <dbReference type="PROSITE" id="PS50109"/>
    </source>
</evidence>
<dbReference type="FunFam" id="3.30.565.10:FF:000006">
    <property type="entry name" value="Sensor histidine kinase WalK"/>
    <property type="match status" value="1"/>
</dbReference>
<keyword evidence="7" id="KW-0902">Two-component regulatory system</keyword>
<dbReference type="SMART" id="SM00387">
    <property type="entry name" value="HATPase_c"/>
    <property type="match status" value="1"/>
</dbReference>
<dbReference type="Proteomes" id="UP000266376">
    <property type="component" value="Unassembled WGS sequence"/>
</dbReference>
<evidence type="ECO:0000256" key="4">
    <source>
        <dbReference type="ARBA" id="ARBA00022553"/>
    </source>
</evidence>
<dbReference type="Gene3D" id="6.10.340.10">
    <property type="match status" value="1"/>
</dbReference>
<dbReference type="GO" id="GO:0016036">
    <property type="term" value="P:cellular response to phosphate starvation"/>
    <property type="evidence" value="ECO:0007669"/>
    <property type="project" value="TreeGrafter"/>
</dbReference>
<evidence type="ECO:0000256" key="7">
    <source>
        <dbReference type="ARBA" id="ARBA00023012"/>
    </source>
</evidence>
<feature type="domain" description="Histidine kinase" evidence="9">
    <location>
        <begin position="269"/>
        <end position="486"/>
    </location>
</feature>
<dbReference type="Pfam" id="PF02518">
    <property type="entry name" value="HATPase_c"/>
    <property type="match status" value="1"/>
</dbReference>
<evidence type="ECO:0000313" key="12">
    <source>
        <dbReference type="Proteomes" id="UP000266376"/>
    </source>
</evidence>
<dbReference type="SMART" id="SM00388">
    <property type="entry name" value="HisKA"/>
    <property type="match status" value="1"/>
</dbReference>
<protein>
    <recommendedName>
        <fullName evidence="3">histidine kinase</fullName>
        <ecNumber evidence="3">2.7.13.3</ecNumber>
    </recommendedName>
</protein>
<dbReference type="PRINTS" id="PR00344">
    <property type="entry name" value="BCTRLSENSOR"/>
</dbReference>
<organism evidence="11 12">
    <name type="scientific">Dorea formicigenerans</name>
    <dbReference type="NCBI Taxonomy" id="39486"/>
    <lineage>
        <taxon>Bacteria</taxon>
        <taxon>Bacillati</taxon>
        <taxon>Bacillota</taxon>
        <taxon>Clostridia</taxon>
        <taxon>Lachnospirales</taxon>
        <taxon>Lachnospiraceae</taxon>
        <taxon>Dorea</taxon>
    </lineage>
</organism>
<dbReference type="CDD" id="cd00082">
    <property type="entry name" value="HisKA"/>
    <property type="match status" value="1"/>
</dbReference>
<evidence type="ECO:0000256" key="6">
    <source>
        <dbReference type="ARBA" id="ARBA00022777"/>
    </source>
</evidence>
<dbReference type="Pfam" id="PF00512">
    <property type="entry name" value="HisKA"/>
    <property type="match status" value="1"/>
</dbReference>
<evidence type="ECO:0000256" key="5">
    <source>
        <dbReference type="ARBA" id="ARBA00022679"/>
    </source>
</evidence>
<dbReference type="PANTHER" id="PTHR45453:SF1">
    <property type="entry name" value="PHOSPHATE REGULON SENSOR PROTEIN PHOR"/>
    <property type="match status" value="1"/>
</dbReference>
<name>A0A395XRC9_9FIRM</name>
<keyword evidence="8" id="KW-1133">Transmembrane helix</keyword>
<evidence type="ECO:0000256" key="2">
    <source>
        <dbReference type="ARBA" id="ARBA00004370"/>
    </source>
</evidence>
<evidence type="ECO:0000256" key="1">
    <source>
        <dbReference type="ARBA" id="ARBA00000085"/>
    </source>
</evidence>
<comment type="catalytic activity">
    <reaction evidence="1">
        <text>ATP + protein L-histidine = ADP + protein N-phospho-L-histidine.</text>
        <dbReference type="EC" id="2.7.13.3"/>
    </reaction>
</comment>
<dbReference type="SUPFAM" id="SSF55874">
    <property type="entry name" value="ATPase domain of HSP90 chaperone/DNA topoisomerase II/histidine kinase"/>
    <property type="match status" value="1"/>
</dbReference>
<sequence>MYIRSGELVIILGVKKYLKRSRLGSLRFQIGSLIILAGIIPVLIIEGVLLSTYEKRAVNVRTAEIQSQCTILCNQLGDSSDLKGKNSEIIKTELDQLTNIYNGRVMLIDDNFQIMEDTYGMDDGKTIVSGDVIQCLKGQGTSHYDSGNRYIEVTSPIADLQTNEVKGVMLVSVSTDTIVDTLHELRSSIRTVGGVILIIWVLIALVFSKLMVRPFIRITRSLENATAGYDESMLHENAYTETRQMTEAFNKMLGRLRVLDDSRTEFVSNVSHELKTPLTSMKVLSDSLLTQEDVPVELYKEFMGDLSEEIERENKIINDLLSLVKMDKTADTMNISSVNINTLVERILKQLRPIAAKNNIEVVFESFRPVTAEVDEVKLSLAITNLVENAIKYNQENGWVHVALNADHKLFYIEVADSGIGIAPEETDHIFERFYRVDKSHAREIGGTGLGLAIARSAIVMHRGAIKVYSQPGKGTTFTVKIPLTYVS</sequence>
<dbReference type="InterPro" id="IPR003594">
    <property type="entry name" value="HATPase_dom"/>
</dbReference>
<dbReference type="PANTHER" id="PTHR45453">
    <property type="entry name" value="PHOSPHATE REGULON SENSOR PROTEIN PHOR"/>
    <property type="match status" value="1"/>
</dbReference>
<reference evidence="11 12" key="1">
    <citation type="submission" date="2018-08" db="EMBL/GenBank/DDBJ databases">
        <title>A genome reference for cultivated species of the human gut microbiota.</title>
        <authorList>
            <person name="Zou Y."/>
            <person name="Xue W."/>
            <person name="Luo G."/>
        </authorList>
    </citation>
    <scope>NUCLEOTIDE SEQUENCE [LARGE SCALE GENOMIC DNA]</scope>
    <source>
        <strain evidence="11 12">AF12-11</strain>
    </source>
</reference>
<comment type="caution">
    <text evidence="11">The sequence shown here is derived from an EMBL/GenBank/DDBJ whole genome shotgun (WGS) entry which is preliminary data.</text>
</comment>